<protein>
    <submittedName>
        <fullName evidence="6">Serine protease inhibitor Kazal-type 12-like</fullName>
    </submittedName>
</protein>
<dbReference type="GeneID" id="103102293"/>
<dbReference type="SUPFAM" id="SSF100895">
    <property type="entry name" value="Kazal-type serine protease inhibitors"/>
    <property type="match status" value="1"/>
</dbReference>
<keyword evidence="2" id="KW-0964">Secreted</keyword>
<dbReference type="PROSITE" id="PS51465">
    <property type="entry name" value="KAZAL_2"/>
    <property type="match status" value="1"/>
</dbReference>
<dbReference type="Gene3D" id="3.30.60.30">
    <property type="match status" value="1"/>
</dbReference>
<dbReference type="PANTHER" id="PTHR47499">
    <property type="entry name" value="SERINE PROTEASE INHIBITOR KAZAL-TYPE 7 SPINK7"/>
    <property type="match status" value="1"/>
</dbReference>
<evidence type="ECO:0000256" key="3">
    <source>
        <dbReference type="ARBA" id="ARBA00023157"/>
    </source>
</evidence>
<dbReference type="OMA" id="CPKIHKP"/>
<dbReference type="SMART" id="SM00280">
    <property type="entry name" value="KAZAL"/>
    <property type="match status" value="1"/>
</dbReference>
<reference evidence="6 7" key="1">
    <citation type="journal article" date="2007" name="Nature">
        <title>Genome of the marsupial Monodelphis domestica reveals innovation in non-coding sequences.</title>
        <authorList>
            <person name="Mikkelsen T.S."/>
            <person name="Wakefield M.J."/>
            <person name="Aken B."/>
            <person name="Amemiya C.T."/>
            <person name="Chang J.L."/>
            <person name="Duke S."/>
            <person name="Garber M."/>
            <person name="Gentles A.J."/>
            <person name="Goodstadt L."/>
            <person name="Heger A."/>
            <person name="Jurka J."/>
            <person name="Kamal M."/>
            <person name="Mauceli E."/>
            <person name="Searle S.M."/>
            <person name="Sharpe T."/>
            <person name="Baker M.L."/>
            <person name="Batzer M.A."/>
            <person name="Benos P.V."/>
            <person name="Belov K."/>
            <person name="Clamp M."/>
            <person name="Cook A."/>
            <person name="Cuff J."/>
            <person name="Das R."/>
            <person name="Davidow L."/>
            <person name="Deakin J.E."/>
            <person name="Fazzari M.J."/>
            <person name="Glass J.L."/>
            <person name="Grabherr M."/>
            <person name="Greally J.M."/>
            <person name="Gu W."/>
            <person name="Hore T.A."/>
            <person name="Huttley G.A."/>
            <person name="Kleber M."/>
            <person name="Jirtle R.L."/>
            <person name="Koina E."/>
            <person name="Lee J.T."/>
            <person name="Mahony S."/>
            <person name="Marra M.A."/>
            <person name="Miller R.D."/>
            <person name="Nicholls R.D."/>
            <person name="Oda M."/>
            <person name="Papenfuss A.T."/>
            <person name="Parra Z.E."/>
            <person name="Pollock D.D."/>
            <person name="Ray D.A."/>
            <person name="Schein J.E."/>
            <person name="Speed T.P."/>
            <person name="Thompson K."/>
            <person name="VandeBerg J.L."/>
            <person name="Wade C.M."/>
            <person name="Walker J.A."/>
            <person name="Waters P.D."/>
            <person name="Webber C."/>
            <person name="Weidman J.R."/>
            <person name="Xie X."/>
            <person name="Zody M.C."/>
            <person name="Baldwin J."/>
            <person name="Abdouelleil A."/>
            <person name="Abdulkadir J."/>
            <person name="Abebe A."/>
            <person name="Abera B."/>
            <person name="Abreu J."/>
            <person name="Acer S.C."/>
            <person name="Aftuck L."/>
            <person name="Alexander A."/>
            <person name="An P."/>
            <person name="Anderson E."/>
            <person name="Anderson S."/>
            <person name="Arachi H."/>
            <person name="Azer M."/>
            <person name="Bachantsang P."/>
            <person name="Barry A."/>
            <person name="Bayul T."/>
            <person name="Berlin A."/>
            <person name="Bessette D."/>
            <person name="Bloom T."/>
            <person name="Bloom T."/>
            <person name="Boguslavskiy L."/>
            <person name="Bonnet C."/>
            <person name="Boukhgalter B."/>
            <person name="Bourzgui I."/>
            <person name="Brown A."/>
            <person name="Cahill P."/>
            <person name="Channer S."/>
            <person name="Cheshatsang Y."/>
            <person name="Chuda L."/>
            <person name="Citroen M."/>
            <person name="Collymore A."/>
            <person name="Cooke P."/>
            <person name="Costello M."/>
            <person name="D'Aco K."/>
            <person name="Daza R."/>
            <person name="De Haan G."/>
            <person name="DeGray S."/>
            <person name="DeMaso C."/>
            <person name="Dhargay N."/>
            <person name="Dooley K."/>
            <person name="Dooley E."/>
            <person name="Doricent M."/>
            <person name="Dorje P."/>
            <person name="Dorjee K."/>
            <person name="Dupes A."/>
            <person name="Elong R."/>
            <person name="Falk J."/>
            <person name="Farina A."/>
            <person name="Faro S."/>
            <person name="Ferguson D."/>
            <person name="Fisher S."/>
            <person name="Foley C.D."/>
            <person name="Franke A."/>
            <person name="Friedrich D."/>
            <person name="Gadbois L."/>
            <person name="Gearin G."/>
            <person name="Gearin C.R."/>
            <person name="Giannoukos G."/>
            <person name="Goode T."/>
            <person name="Graham J."/>
            <person name="Grandbois E."/>
            <person name="Grewal S."/>
            <person name="Gyaltsen K."/>
            <person name="Hafez N."/>
            <person name="Hagos B."/>
            <person name="Hall J."/>
            <person name="Henson C."/>
            <person name="Hollinger A."/>
            <person name="Honan T."/>
            <person name="Huard M.D."/>
            <person name="Hughes L."/>
            <person name="Hurhula B."/>
            <person name="Husby M.E."/>
            <person name="Kamat A."/>
            <person name="Kanga B."/>
            <person name="Kashin S."/>
            <person name="Khazanovich D."/>
            <person name="Kisner P."/>
            <person name="Lance K."/>
            <person name="Lara M."/>
            <person name="Lee W."/>
            <person name="Lennon N."/>
            <person name="Letendre F."/>
            <person name="LeVine R."/>
            <person name="Lipovsky A."/>
            <person name="Liu X."/>
            <person name="Liu J."/>
            <person name="Liu S."/>
            <person name="Lokyitsang T."/>
            <person name="Lokyitsang Y."/>
            <person name="Lubonja R."/>
            <person name="Lui A."/>
            <person name="MacDonald P."/>
            <person name="Magnisalis V."/>
            <person name="Maru K."/>
            <person name="Matthews C."/>
            <person name="McCusker W."/>
            <person name="McDonough S."/>
            <person name="Mehta T."/>
            <person name="Meldrim J."/>
            <person name="Meneus L."/>
            <person name="Mihai O."/>
            <person name="Mihalev A."/>
            <person name="Mihova T."/>
            <person name="Mittelman R."/>
            <person name="Mlenga V."/>
            <person name="Montmayeur A."/>
            <person name="Mulrain L."/>
            <person name="Navidi A."/>
            <person name="Naylor J."/>
            <person name="Negash T."/>
            <person name="Nguyen T."/>
            <person name="Nguyen N."/>
            <person name="Nicol R."/>
            <person name="Norbu C."/>
            <person name="Norbu N."/>
            <person name="Novod N."/>
            <person name="O'Neill B."/>
            <person name="Osman S."/>
            <person name="Markiewicz E."/>
            <person name="Oyono O.L."/>
            <person name="Patti C."/>
            <person name="Phunkhang P."/>
            <person name="Pierre F."/>
            <person name="Priest M."/>
            <person name="Raghuraman S."/>
            <person name="Rege F."/>
            <person name="Reyes R."/>
            <person name="Rise C."/>
            <person name="Rogov P."/>
            <person name="Ross K."/>
            <person name="Ryan E."/>
            <person name="Settipalli S."/>
            <person name="Shea T."/>
            <person name="Sherpa N."/>
            <person name="Shi L."/>
            <person name="Shih D."/>
            <person name="Sparrow T."/>
            <person name="Spaulding J."/>
            <person name="Stalker J."/>
            <person name="Stange-Thomann N."/>
            <person name="Stavropoulos S."/>
            <person name="Stone C."/>
            <person name="Strader C."/>
            <person name="Tesfaye S."/>
            <person name="Thomson T."/>
            <person name="Thoulutsang Y."/>
            <person name="Thoulutsang D."/>
            <person name="Topham K."/>
            <person name="Topping I."/>
            <person name="Tsamla T."/>
            <person name="Vassiliev H."/>
            <person name="Vo A."/>
            <person name="Wangchuk T."/>
            <person name="Wangdi T."/>
            <person name="Weiand M."/>
            <person name="Wilkinson J."/>
            <person name="Wilson A."/>
            <person name="Yadav S."/>
            <person name="Young G."/>
            <person name="Yu Q."/>
            <person name="Zembek L."/>
            <person name="Zhong D."/>
            <person name="Zimmer A."/>
            <person name="Zwirko Z."/>
            <person name="Jaffe D.B."/>
            <person name="Alvarez P."/>
            <person name="Brockman W."/>
            <person name="Butler J."/>
            <person name="Chin C."/>
            <person name="Gnerre S."/>
            <person name="MacCallum I."/>
            <person name="Graves J.A."/>
            <person name="Ponting C.P."/>
            <person name="Breen M."/>
            <person name="Samollow P.B."/>
            <person name="Lander E.S."/>
            <person name="Lindblad-Toh K."/>
        </authorList>
    </citation>
    <scope>NUCLEOTIDE SEQUENCE [LARGE SCALE GENOMIC DNA]</scope>
</reference>
<reference evidence="6" key="3">
    <citation type="submission" date="2025-09" db="UniProtKB">
        <authorList>
            <consortium name="Ensembl"/>
        </authorList>
    </citation>
    <scope>IDENTIFICATION</scope>
</reference>
<feature type="domain" description="Kazal-like" evidence="5">
    <location>
        <begin position="26"/>
        <end position="86"/>
    </location>
</feature>
<evidence type="ECO:0000256" key="1">
    <source>
        <dbReference type="ARBA" id="ARBA00004613"/>
    </source>
</evidence>
<dbReference type="InterPro" id="IPR050159">
    <property type="entry name" value="Kazal-type_SerProtInhib"/>
</dbReference>
<organism evidence="6 7">
    <name type="scientific">Monodelphis domestica</name>
    <name type="common">Gray short-tailed opossum</name>
    <dbReference type="NCBI Taxonomy" id="13616"/>
    <lineage>
        <taxon>Eukaryota</taxon>
        <taxon>Metazoa</taxon>
        <taxon>Chordata</taxon>
        <taxon>Craniata</taxon>
        <taxon>Vertebrata</taxon>
        <taxon>Euteleostomi</taxon>
        <taxon>Mammalia</taxon>
        <taxon>Metatheria</taxon>
        <taxon>Didelphimorphia</taxon>
        <taxon>Didelphidae</taxon>
        <taxon>Monodelphis</taxon>
    </lineage>
</organism>
<dbReference type="Proteomes" id="UP000002280">
    <property type="component" value="Chromosome 1"/>
</dbReference>
<evidence type="ECO:0000256" key="4">
    <source>
        <dbReference type="SAM" id="SignalP"/>
    </source>
</evidence>
<dbReference type="GO" id="GO:0005576">
    <property type="term" value="C:extracellular region"/>
    <property type="evidence" value="ECO:0007669"/>
    <property type="project" value="UniProtKB-SubCell"/>
</dbReference>
<dbReference type="InterPro" id="IPR036058">
    <property type="entry name" value="Kazal_dom_sf"/>
</dbReference>
<dbReference type="FunFam" id="3.30.60.30:FF:000037">
    <property type="entry name" value="Ovomucoid"/>
    <property type="match status" value="1"/>
</dbReference>
<dbReference type="Ensembl" id="ENSMODT00000043547.2">
    <property type="protein sequence ID" value="ENSMODP00000040440.1"/>
    <property type="gene ID" value="ENSMODG00000028745.2"/>
</dbReference>
<dbReference type="MEROPS" id="I01.976"/>
<feature type="signal peptide" evidence="4">
    <location>
        <begin position="1"/>
        <end position="22"/>
    </location>
</feature>
<keyword evidence="3" id="KW-1015">Disulfide bond</keyword>
<evidence type="ECO:0000313" key="6">
    <source>
        <dbReference type="Ensembl" id="ENSMODP00000040440.1"/>
    </source>
</evidence>
<evidence type="ECO:0000256" key="2">
    <source>
        <dbReference type="ARBA" id="ARBA00022525"/>
    </source>
</evidence>
<dbReference type="RefSeq" id="XP_007474133.1">
    <property type="nucleotide sequence ID" value="XM_007474071.3"/>
</dbReference>
<gene>
    <name evidence="6" type="primary">LOC103102293</name>
</gene>
<dbReference type="Bgee" id="ENSMODG00000028745">
    <property type="expression patterns" value="Expressed in spermatid and 4 other cell types or tissues"/>
</dbReference>
<dbReference type="PROSITE" id="PS00282">
    <property type="entry name" value="KAZAL_1"/>
    <property type="match status" value="1"/>
</dbReference>
<evidence type="ECO:0000259" key="5">
    <source>
        <dbReference type="PROSITE" id="PS51465"/>
    </source>
</evidence>
<name>K7E3T8_MONDO</name>
<dbReference type="HOGENOM" id="CLU_169765_4_0_1"/>
<dbReference type="InterPro" id="IPR002350">
    <property type="entry name" value="Kazal_dom"/>
</dbReference>
<dbReference type="AlphaFoldDB" id="K7E3T8"/>
<proteinExistence type="predicted"/>
<reference evidence="6" key="2">
    <citation type="submission" date="2025-08" db="UniProtKB">
        <authorList>
            <consortium name="Ensembl"/>
        </authorList>
    </citation>
    <scope>IDENTIFICATION</scope>
</reference>
<dbReference type="eggNOG" id="KOG3649">
    <property type="taxonomic scope" value="Eukaryota"/>
</dbReference>
<dbReference type="Pfam" id="PF00050">
    <property type="entry name" value="Kazal_1"/>
    <property type="match status" value="1"/>
</dbReference>
<dbReference type="OrthoDB" id="328123at2759"/>
<dbReference type="KEGG" id="mdo:103102293"/>
<dbReference type="InParanoid" id="K7E3T8"/>
<accession>K7E3T8</accession>
<sequence>MTSSRSSMILLCLMCAFLLVDAVSQGGYKAQCKKFKAPAPGEKTQCPNIKKPVCGTDGQTYKNLCEFCMTAMEKNGQLGYNHDGKC</sequence>
<dbReference type="GeneTree" id="ENSGT00900000141664"/>
<feature type="chain" id="PRO_5003902859" evidence="4">
    <location>
        <begin position="23"/>
        <end position="86"/>
    </location>
</feature>
<evidence type="ECO:0000313" key="7">
    <source>
        <dbReference type="Proteomes" id="UP000002280"/>
    </source>
</evidence>
<dbReference type="PANTHER" id="PTHR47499:SF4">
    <property type="entry name" value="SERINE PROTEASE INHIBITOR KAZAL-TYPE 12"/>
    <property type="match status" value="1"/>
</dbReference>
<keyword evidence="4" id="KW-0732">Signal</keyword>
<comment type="subcellular location">
    <subcellularLocation>
        <location evidence="1">Secreted</location>
    </subcellularLocation>
</comment>
<keyword evidence="7" id="KW-1185">Reference proteome</keyword>